<dbReference type="RefSeq" id="WP_133013846.1">
    <property type="nucleotide sequence ID" value="NZ_JACJLL010000089.1"/>
</dbReference>
<sequence length="114" mass="13304">MRYYILRTNAKSENSTHKLLNGYNFKINNLNAERLISDARDEEIFYLLYNISEKKFVEQGLIRTVESNRPSAKYEALFAERKPLNIRYLPYSTPNCGIIPTSKKKVEEILNVAV</sequence>
<dbReference type="EMBL" id="JACJLL010000089">
    <property type="protein sequence ID" value="MBM6820161.1"/>
    <property type="molecule type" value="Genomic_DNA"/>
</dbReference>
<proteinExistence type="predicted"/>
<gene>
    <name evidence="1" type="ORF">H6A19_12580</name>
</gene>
<name>A0ABS2FIN1_9CLOT</name>
<reference evidence="1 2" key="1">
    <citation type="journal article" date="2021" name="Sci. Rep.">
        <title>The distribution of antibiotic resistance genes in chicken gut microbiota commensals.</title>
        <authorList>
            <person name="Juricova H."/>
            <person name="Matiasovicova J."/>
            <person name="Kubasova T."/>
            <person name="Cejkova D."/>
            <person name="Rychlik I."/>
        </authorList>
    </citation>
    <scope>NUCLEOTIDE SEQUENCE [LARGE SCALE GENOMIC DNA]</scope>
    <source>
        <strain evidence="1 2">An435</strain>
    </source>
</reference>
<evidence type="ECO:0000313" key="2">
    <source>
        <dbReference type="Proteomes" id="UP000767334"/>
    </source>
</evidence>
<organism evidence="1 2">
    <name type="scientific">Clostridium saudiense</name>
    <dbReference type="NCBI Taxonomy" id="1414720"/>
    <lineage>
        <taxon>Bacteria</taxon>
        <taxon>Bacillati</taxon>
        <taxon>Bacillota</taxon>
        <taxon>Clostridia</taxon>
        <taxon>Eubacteriales</taxon>
        <taxon>Clostridiaceae</taxon>
        <taxon>Clostridium</taxon>
    </lineage>
</organism>
<evidence type="ECO:0000313" key="1">
    <source>
        <dbReference type="EMBL" id="MBM6820161.1"/>
    </source>
</evidence>
<keyword evidence="2" id="KW-1185">Reference proteome</keyword>
<protein>
    <submittedName>
        <fullName evidence="1">Uncharacterized protein</fullName>
    </submittedName>
</protein>
<accession>A0ABS2FIN1</accession>
<dbReference type="Proteomes" id="UP000767334">
    <property type="component" value="Unassembled WGS sequence"/>
</dbReference>
<comment type="caution">
    <text evidence="1">The sequence shown here is derived from an EMBL/GenBank/DDBJ whole genome shotgun (WGS) entry which is preliminary data.</text>
</comment>